<reference evidence="2" key="1">
    <citation type="submission" date="2013-08" db="EMBL/GenBank/DDBJ databases">
        <authorList>
            <person name="Mendez C."/>
            <person name="Richter M."/>
            <person name="Ferrer M."/>
            <person name="Sanchez J."/>
        </authorList>
    </citation>
    <scope>NUCLEOTIDE SEQUENCE</scope>
</reference>
<accession>T1AEV8</accession>
<sequence>MGMSRWISLAILLGLALTNPVRAAVYTWVGPHGVRHYSDVPHPGAVRLSLGAGLSTYTAKTVAMPALQPQAARARPKAATPQFSILSPTPDQSLFNIGDVLTVSVEVAPPLGPGDRFLYLLDGSPSGGATRLTEHVLHHVYRGTHRLTVEILSPTNRVLESRSVTFFVHQHSILAKQPLLGPPQIKNTGPIKAIPH</sequence>
<proteinExistence type="predicted"/>
<dbReference type="AlphaFoldDB" id="T1AEV8"/>
<dbReference type="Pfam" id="PF13511">
    <property type="entry name" value="DUF4124"/>
    <property type="match status" value="1"/>
</dbReference>
<protein>
    <recommendedName>
        <fullName evidence="1">DUF4124 domain-containing protein</fullName>
    </recommendedName>
</protein>
<organism evidence="2">
    <name type="scientific">mine drainage metagenome</name>
    <dbReference type="NCBI Taxonomy" id="410659"/>
    <lineage>
        <taxon>unclassified sequences</taxon>
        <taxon>metagenomes</taxon>
        <taxon>ecological metagenomes</taxon>
    </lineage>
</organism>
<reference evidence="2" key="2">
    <citation type="journal article" date="2014" name="ISME J.">
        <title>Microbial stratification in low pH oxic and suboxic macroscopic growths along an acid mine drainage.</title>
        <authorList>
            <person name="Mendez-Garcia C."/>
            <person name="Mesa V."/>
            <person name="Sprenger R.R."/>
            <person name="Richter M."/>
            <person name="Diez M.S."/>
            <person name="Solano J."/>
            <person name="Bargiela R."/>
            <person name="Golyshina O.V."/>
            <person name="Manteca A."/>
            <person name="Ramos J.L."/>
            <person name="Gallego J.R."/>
            <person name="Llorente I."/>
            <person name="Martins Dos Santos V.A."/>
            <person name="Jensen O.N."/>
            <person name="Pelaez A.I."/>
            <person name="Sanchez J."/>
            <person name="Ferrer M."/>
        </authorList>
    </citation>
    <scope>NUCLEOTIDE SEQUENCE</scope>
</reference>
<name>T1AEV8_9ZZZZ</name>
<evidence type="ECO:0000259" key="1">
    <source>
        <dbReference type="Pfam" id="PF13511"/>
    </source>
</evidence>
<evidence type="ECO:0000313" key="2">
    <source>
        <dbReference type="EMBL" id="EQD55143.1"/>
    </source>
</evidence>
<gene>
    <name evidence="2" type="ORF">B1B_09359</name>
</gene>
<dbReference type="InterPro" id="IPR025392">
    <property type="entry name" value="DUF4124"/>
</dbReference>
<dbReference type="EMBL" id="AUZY01006185">
    <property type="protein sequence ID" value="EQD55143.1"/>
    <property type="molecule type" value="Genomic_DNA"/>
</dbReference>
<comment type="caution">
    <text evidence="2">The sequence shown here is derived from an EMBL/GenBank/DDBJ whole genome shotgun (WGS) entry which is preliminary data.</text>
</comment>
<feature type="domain" description="DUF4124" evidence="1">
    <location>
        <begin position="15"/>
        <end position="75"/>
    </location>
</feature>